<keyword evidence="1" id="KW-0732">Signal</keyword>
<dbReference type="RefSeq" id="WP_147647940.1">
    <property type="nucleotide sequence ID" value="NZ_CP042806.1"/>
</dbReference>
<name>A0A5B9EDC9_9BACT</name>
<protein>
    <submittedName>
        <fullName evidence="2">Uncharacterized protein</fullName>
    </submittedName>
</protein>
<reference evidence="2 3" key="1">
    <citation type="submission" date="2019-08" db="EMBL/GenBank/DDBJ databases">
        <title>Complete genome sequence of Terriglobus albidus strain ORNL.</title>
        <authorList>
            <person name="Podar M."/>
        </authorList>
    </citation>
    <scope>NUCLEOTIDE SEQUENCE [LARGE SCALE GENOMIC DNA]</scope>
    <source>
        <strain evidence="2 3">ORNL</strain>
    </source>
</reference>
<gene>
    <name evidence="2" type="ORF">FTW19_12520</name>
</gene>
<keyword evidence="3" id="KW-1185">Reference proteome</keyword>
<feature type="signal peptide" evidence="1">
    <location>
        <begin position="1"/>
        <end position="19"/>
    </location>
</feature>
<feature type="chain" id="PRO_5022952846" evidence="1">
    <location>
        <begin position="20"/>
        <end position="333"/>
    </location>
</feature>
<dbReference type="Proteomes" id="UP000321820">
    <property type="component" value="Chromosome"/>
</dbReference>
<dbReference type="KEGG" id="talb:FTW19_12520"/>
<evidence type="ECO:0000256" key="1">
    <source>
        <dbReference type="SAM" id="SignalP"/>
    </source>
</evidence>
<dbReference type="AlphaFoldDB" id="A0A5B9EDC9"/>
<evidence type="ECO:0000313" key="2">
    <source>
        <dbReference type="EMBL" id="QEE28750.1"/>
    </source>
</evidence>
<evidence type="ECO:0000313" key="3">
    <source>
        <dbReference type="Proteomes" id="UP000321820"/>
    </source>
</evidence>
<organism evidence="2 3">
    <name type="scientific">Terriglobus albidus</name>
    <dbReference type="NCBI Taxonomy" id="1592106"/>
    <lineage>
        <taxon>Bacteria</taxon>
        <taxon>Pseudomonadati</taxon>
        <taxon>Acidobacteriota</taxon>
        <taxon>Terriglobia</taxon>
        <taxon>Terriglobales</taxon>
        <taxon>Acidobacteriaceae</taxon>
        <taxon>Terriglobus</taxon>
    </lineage>
</organism>
<accession>A0A5B9EDC9</accession>
<sequence length="333" mass="35166">MKRLSTLFAVLLVAGPLTAETCTTQSQMQAAERDGIAAAARTLAAALQANDAASIKTRSSAELAGNFAGVASLTGDTASKLKGAALAVESVWLLDATSLKPNPDGSAATGQFFCTLNQSSAETDFSIAGLPAGKYAFAIVNATGPNPWRISMLLRDESGWKLAGLFPKAATSAGKDGLYYWTTARSMAKQNQPWNAWLYYQQAAALLQPVGFVSSSHLEKLQTEASTAAPPVLQKGVSVDQPLVLRATDGTEYRITGFGFDDSSSKEKVDLVVHLKVDTAGDAAATRKRNSEAARTLVLAYPELRSAFHGVWVSSESPGASPFATEEPMENLR</sequence>
<proteinExistence type="predicted"/>
<dbReference type="OrthoDB" id="114681at2"/>
<dbReference type="EMBL" id="CP042806">
    <property type="protein sequence ID" value="QEE28750.1"/>
    <property type="molecule type" value="Genomic_DNA"/>
</dbReference>